<name>A0ABV7TLM2_9RHOB</name>
<gene>
    <name evidence="1" type="ORF">ACFORG_14890</name>
</gene>
<organism evidence="1 2">
    <name type="scientific">Lutimaribacter marinistellae</name>
    <dbReference type="NCBI Taxonomy" id="1820329"/>
    <lineage>
        <taxon>Bacteria</taxon>
        <taxon>Pseudomonadati</taxon>
        <taxon>Pseudomonadota</taxon>
        <taxon>Alphaproteobacteria</taxon>
        <taxon>Rhodobacterales</taxon>
        <taxon>Roseobacteraceae</taxon>
        <taxon>Lutimaribacter</taxon>
    </lineage>
</organism>
<accession>A0ABV7TLM2</accession>
<evidence type="ECO:0000313" key="1">
    <source>
        <dbReference type="EMBL" id="MFC3615053.1"/>
    </source>
</evidence>
<dbReference type="EMBL" id="JBHRXI010000016">
    <property type="protein sequence ID" value="MFC3615053.1"/>
    <property type="molecule type" value="Genomic_DNA"/>
</dbReference>
<evidence type="ECO:0000313" key="2">
    <source>
        <dbReference type="Proteomes" id="UP001595629"/>
    </source>
</evidence>
<sequence length="180" mass="20749">MRQLSFVEKLQQIRDDNRVHPVVAHVRRWLEFNRHRLVPVLMHENKAELLEPDNLPTGKVRPVQCLPRSKFARVHEVKPATPPPIAGFRVYEEGRLMGFYVWPGVFNSELVPHGSTSILTRKKLAALGLLMHRYNRLTCVLPQPIKLAFIEGSTRTHTYRVVGLRGFDLRQPAQTGAHPW</sequence>
<dbReference type="Proteomes" id="UP001595629">
    <property type="component" value="Unassembled WGS sequence"/>
</dbReference>
<proteinExistence type="predicted"/>
<keyword evidence="2" id="KW-1185">Reference proteome</keyword>
<dbReference type="RefSeq" id="WP_386736323.1">
    <property type="nucleotide sequence ID" value="NZ_JBHRXI010000016.1"/>
</dbReference>
<comment type="caution">
    <text evidence="1">The sequence shown here is derived from an EMBL/GenBank/DDBJ whole genome shotgun (WGS) entry which is preliminary data.</text>
</comment>
<reference evidence="2" key="1">
    <citation type="journal article" date="2019" name="Int. J. Syst. Evol. Microbiol.">
        <title>The Global Catalogue of Microorganisms (GCM) 10K type strain sequencing project: providing services to taxonomists for standard genome sequencing and annotation.</title>
        <authorList>
            <consortium name="The Broad Institute Genomics Platform"/>
            <consortium name="The Broad Institute Genome Sequencing Center for Infectious Disease"/>
            <person name="Wu L."/>
            <person name="Ma J."/>
        </authorList>
    </citation>
    <scope>NUCLEOTIDE SEQUENCE [LARGE SCALE GENOMIC DNA]</scope>
    <source>
        <strain evidence="2">KCTC 42911</strain>
    </source>
</reference>
<protein>
    <submittedName>
        <fullName evidence="1">Uncharacterized protein</fullName>
    </submittedName>
</protein>